<gene>
    <name evidence="1" type="ORF">Z042_12435</name>
</gene>
<accession>W0L9B6</accession>
<name>W0L9B6_9GAMM</name>
<dbReference type="eggNOG" id="ENOG503306Y">
    <property type="taxonomic scope" value="Bacteria"/>
</dbReference>
<reference evidence="1 2" key="1">
    <citation type="submission" date="2014-01" db="EMBL/GenBank/DDBJ databases">
        <title>Isolation of Serratia multitudinisentens RB-25 from Ex-Landfill site.</title>
        <authorList>
            <person name="Robson E.H.J."/>
        </authorList>
    </citation>
    <scope>NUCLEOTIDE SEQUENCE [LARGE SCALE GENOMIC DNA]</scope>
    <source>
        <strain evidence="1 2">RB-25</strain>
    </source>
</reference>
<keyword evidence="2" id="KW-1185">Reference proteome</keyword>
<dbReference type="HOGENOM" id="CLU_1774984_0_0_6"/>
<sequence>MSMQLTPEKVEFRISTTDLEVVYTESSGVKLRLDVQRIDDVKSEVYREVELTFLVVAELRCITLNFFDNHYDSVEIKGNIDNEIAFWEENDYHPNPQFYQVVNSDILGNKNKLFDPNDRLDLKHYLIIGYDSYVEVIASSYDVRYL</sequence>
<protein>
    <submittedName>
        <fullName evidence="1">Uncharacterized protein</fullName>
    </submittedName>
</protein>
<evidence type="ECO:0000313" key="2">
    <source>
        <dbReference type="Proteomes" id="UP000019030"/>
    </source>
</evidence>
<dbReference type="EMBL" id="CP007044">
    <property type="protein sequence ID" value="AHG20351.1"/>
    <property type="molecule type" value="Genomic_DNA"/>
</dbReference>
<reference evidence="1 2" key="2">
    <citation type="submission" date="2015-03" db="EMBL/GenBank/DDBJ databases">
        <authorList>
            <person name="Chan K.-G."/>
        </authorList>
    </citation>
    <scope>NUCLEOTIDE SEQUENCE [LARGE SCALE GENOMIC DNA]</scope>
    <source>
        <strain evidence="1 2">RB-25</strain>
    </source>
</reference>
<dbReference type="Proteomes" id="UP000019030">
    <property type="component" value="Chromosome"/>
</dbReference>
<dbReference type="KEGG" id="sfo:Z042_12435"/>
<evidence type="ECO:0000313" key="1">
    <source>
        <dbReference type="EMBL" id="AHG20351.1"/>
    </source>
</evidence>
<dbReference type="AlphaFoldDB" id="W0L9B6"/>
<organism evidence="1 2">
    <name type="scientific">Chania multitudinisentens RB-25</name>
    <dbReference type="NCBI Taxonomy" id="1441930"/>
    <lineage>
        <taxon>Bacteria</taxon>
        <taxon>Pseudomonadati</taxon>
        <taxon>Pseudomonadota</taxon>
        <taxon>Gammaproteobacteria</taxon>
        <taxon>Enterobacterales</taxon>
        <taxon>Yersiniaceae</taxon>
        <taxon>Chania</taxon>
    </lineage>
</organism>
<proteinExistence type="predicted"/>